<dbReference type="OrthoDB" id="6326277at2759"/>
<organism evidence="4">
    <name type="scientific">Schistocephalus solidus</name>
    <name type="common">Tapeworm</name>
    <dbReference type="NCBI Taxonomy" id="70667"/>
    <lineage>
        <taxon>Eukaryota</taxon>
        <taxon>Metazoa</taxon>
        <taxon>Spiralia</taxon>
        <taxon>Lophotrochozoa</taxon>
        <taxon>Platyhelminthes</taxon>
        <taxon>Cestoda</taxon>
        <taxon>Eucestoda</taxon>
        <taxon>Diphyllobothriidea</taxon>
        <taxon>Diphyllobothriidae</taxon>
        <taxon>Schistocephalus</taxon>
    </lineage>
</organism>
<keyword evidence="3" id="KW-1185">Reference proteome</keyword>
<dbReference type="PANTHER" id="PTHR47027">
    <property type="entry name" value="REVERSE TRANSCRIPTASE DOMAIN-CONTAINING PROTEIN"/>
    <property type="match status" value="1"/>
</dbReference>
<dbReference type="EMBL" id="UYSU01033090">
    <property type="protein sequence ID" value="VDL91415.1"/>
    <property type="molecule type" value="Genomic_DNA"/>
</dbReference>
<evidence type="ECO:0000313" key="3">
    <source>
        <dbReference type="Proteomes" id="UP000275846"/>
    </source>
</evidence>
<feature type="region of interest" description="Disordered" evidence="1">
    <location>
        <begin position="182"/>
        <end position="280"/>
    </location>
</feature>
<name>A0A183SLD2_SCHSO</name>
<feature type="compositionally biased region" description="Basic and acidic residues" evidence="1">
    <location>
        <begin position="216"/>
        <end position="238"/>
    </location>
</feature>
<accession>A0A183SLD2</accession>
<feature type="compositionally biased region" description="Basic and acidic residues" evidence="1">
    <location>
        <begin position="270"/>
        <end position="280"/>
    </location>
</feature>
<dbReference type="WBParaSite" id="SSLN_0000519301-mRNA-1">
    <property type="protein sequence ID" value="SSLN_0000519301-mRNA-1"/>
    <property type="gene ID" value="SSLN_0000519301"/>
</dbReference>
<reference evidence="4" key="1">
    <citation type="submission" date="2016-06" db="UniProtKB">
        <authorList>
            <consortium name="WormBaseParasite"/>
        </authorList>
    </citation>
    <scope>IDENTIFICATION</scope>
</reference>
<dbReference type="Proteomes" id="UP000275846">
    <property type="component" value="Unassembled WGS sequence"/>
</dbReference>
<gene>
    <name evidence="2" type="ORF">SSLN_LOCUS5030</name>
</gene>
<dbReference type="PANTHER" id="PTHR47027:SF26">
    <property type="entry name" value="REVERSE TRANSCRIPTASE DOMAIN-CONTAINING PROTEIN"/>
    <property type="match status" value="1"/>
</dbReference>
<protein>
    <submittedName>
        <fullName evidence="4">Reverse transcriptase domain-containing protein</fullName>
    </submittedName>
</protein>
<sequence length="280" mass="31598">MFSVMLTDAYREKRPRIRIAYRMDDRLLNQRRMHFRSRVSTATIHELLFADDCALNTTTKEEMQRSMDFFTATYDNFGLRINTEKTVVMHQPPPNTIYNAAHINFNGTQLKSLDTFTYPGSNFSRSPKVDDEIAHRIAKASQAFGRMQNVVCNRYGLHLSTKLKIYKAVILPTHWVSSTLGSSTTLQGHSEDLPQATADQSGGVGGPHPEPTGLEKNNEDRGSNLTSQHDRRRQDQKSGTKVPSAPDQHRQCPGPSSLPELSTQITWANRPDRISSDAMH</sequence>
<reference evidence="2 3" key="2">
    <citation type="submission" date="2018-11" db="EMBL/GenBank/DDBJ databases">
        <authorList>
            <consortium name="Pathogen Informatics"/>
        </authorList>
    </citation>
    <scope>NUCLEOTIDE SEQUENCE [LARGE SCALE GENOMIC DNA]</scope>
    <source>
        <strain evidence="2 3">NST_G2</strain>
    </source>
</reference>
<evidence type="ECO:0000256" key="1">
    <source>
        <dbReference type="SAM" id="MobiDB-lite"/>
    </source>
</evidence>
<evidence type="ECO:0000313" key="2">
    <source>
        <dbReference type="EMBL" id="VDL91415.1"/>
    </source>
</evidence>
<dbReference type="AlphaFoldDB" id="A0A183SLD2"/>
<proteinExistence type="predicted"/>
<evidence type="ECO:0000313" key="4">
    <source>
        <dbReference type="WBParaSite" id="SSLN_0000519301-mRNA-1"/>
    </source>
</evidence>